<accession>A0A6J6D0T3</accession>
<dbReference type="AlphaFoldDB" id="A0A6J6D0T3"/>
<sequence>MKQTLTRKDNQLQIQSGSLSATLSKTNANGVTAPLDNDGNLRLVSGDIMKINLGGFKPNSNVTIWFFSTPIKLGTAKVKPDGTVSAVVRVPNEIDDGPHRVAVVAEMTNGKPATFTLGVVVGKLKTTSTLTRILIVIPLVMAVLLGILLPNRLRRRRTVNA</sequence>
<proteinExistence type="predicted"/>
<gene>
    <name evidence="2" type="ORF">UFOPK1619_00159</name>
</gene>
<keyword evidence="1" id="KW-0472">Membrane</keyword>
<name>A0A6J6D0T3_9ZZZZ</name>
<protein>
    <submittedName>
        <fullName evidence="2">Unannotated protein</fullName>
    </submittedName>
</protein>
<dbReference type="EMBL" id="CAEZTI010000016">
    <property type="protein sequence ID" value="CAB4557551.1"/>
    <property type="molecule type" value="Genomic_DNA"/>
</dbReference>
<keyword evidence="1" id="KW-0812">Transmembrane</keyword>
<evidence type="ECO:0000313" key="2">
    <source>
        <dbReference type="EMBL" id="CAB4557551.1"/>
    </source>
</evidence>
<reference evidence="2" key="1">
    <citation type="submission" date="2020-05" db="EMBL/GenBank/DDBJ databases">
        <authorList>
            <person name="Chiriac C."/>
            <person name="Salcher M."/>
            <person name="Ghai R."/>
            <person name="Kavagutti S V."/>
        </authorList>
    </citation>
    <scope>NUCLEOTIDE SEQUENCE</scope>
</reference>
<organism evidence="2">
    <name type="scientific">freshwater metagenome</name>
    <dbReference type="NCBI Taxonomy" id="449393"/>
    <lineage>
        <taxon>unclassified sequences</taxon>
        <taxon>metagenomes</taxon>
        <taxon>ecological metagenomes</taxon>
    </lineage>
</organism>
<evidence type="ECO:0000256" key="1">
    <source>
        <dbReference type="SAM" id="Phobius"/>
    </source>
</evidence>
<feature type="transmembrane region" description="Helical" evidence="1">
    <location>
        <begin position="130"/>
        <end position="149"/>
    </location>
</feature>
<keyword evidence="1" id="KW-1133">Transmembrane helix</keyword>